<dbReference type="Proteomes" id="UP000708208">
    <property type="component" value="Unassembled WGS sequence"/>
</dbReference>
<name>A0A8J2K6T6_9HEXA</name>
<evidence type="ECO:0000313" key="2">
    <source>
        <dbReference type="Proteomes" id="UP000708208"/>
    </source>
</evidence>
<evidence type="ECO:0000313" key="1">
    <source>
        <dbReference type="EMBL" id="CAG7730117.1"/>
    </source>
</evidence>
<reference evidence="1" key="1">
    <citation type="submission" date="2021-06" db="EMBL/GenBank/DDBJ databases">
        <authorList>
            <person name="Hodson N. C."/>
            <person name="Mongue J. A."/>
            <person name="Jaron S. K."/>
        </authorList>
    </citation>
    <scope>NUCLEOTIDE SEQUENCE</scope>
</reference>
<organism evidence="1 2">
    <name type="scientific">Allacma fusca</name>
    <dbReference type="NCBI Taxonomy" id="39272"/>
    <lineage>
        <taxon>Eukaryota</taxon>
        <taxon>Metazoa</taxon>
        <taxon>Ecdysozoa</taxon>
        <taxon>Arthropoda</taxon>
        <taxon>Hexapoda</taxon>
        <taxon>Collembola</taxon>
        <taxon>Symphypleona</taxon>
        <taxon>Sminthuridae</taxon>
        <taxon>Allacma</taxon>
    </lineage>
</organism>
<keyword evidence="2" id="KW-1185">Reference proteome</keyword>
<gene>
    <name evidence="1" type="ORF">AFUS01_LOCUS18787</name>
</gene>
<dbReference type="EMBL" id="CAJVCH010189166">
    <property type="protein sequence ID" value="CAG7730117.1"/>
    <property type="molecule type" value="Genomic_DNA"/>
</dbReference>
<proteinExistence type="predicted"/>
<dbReference type="AlphaFoldDB" id="A0A8J2K6T6"/>
<accession>A0A8J2K6T6</accession>
<sequence>DLWMFLLGAATKAGGVPPTSLNSRGIPAVFYNYSLSQICQDIESRF</sequence>
<comment type="caution">
    <text evidence="1">The sequence shown here is derived from an EMBL/GenBank/DDBJ whole genome shotgun (WGS) entry which is preliminary data.</text>
</comment>
<protein>
    <submittedName>
        <fullName evidence="1">Uncharacterized protein</fullName>
    </submittedName>
</protein>
<feature type="non-terminal residue" evidence="1">
    <location>
        <position position="1"/>
    </location>
</feature>